<dbReference type="GO" id="GO:0000139">
    <property type="term" value="C:Golgi membrane"/>
    <property type="evidence" value="ECO:0007669"/>
    <property type="project" value="UniProtKB-SubCell"/>
</dbReference>
<comment type="similarity">
    <text evidence="2 9">Belongs to the sulfotransferase 2 family.</text>
</comment>
<keyword evidence="9" id="KW-0735">Signal-anchor</keyword>
<dbReference type="OMA" id="RYFKHIS"/>
<keyword evidence="9" id="KW-0119">Carbohydrate metabolism</keyword>
<keyword evidence="6 9" id="KW-0333">Golgi apparatus</keyword>
<dbReference type="Pfam" id="PF03567">
    <property type="entry name" value="Sulfotransfer_2"/>
    <property type="match status" value="1"/>
</dbReference>
<keyword evidence="11" id="KW-1185">Reference proteome</keyword>
<keyword evidence="5" id="KW-1133">Transmembrane helix</keyword>
<dbReference type="GeneID" id="115928845"/>
<accession>A0A7M7FZU9</accession>
<dbReference type="EnsemblMetazoa" id="XM_030996841">
    <property type="protein sequence ID" value="XP_030852701"/>
    <property type="gene ID" value="LOC115928845"/>
</dbReference>
<dbReference type="InterPro" id="IPR018011">
    <property type="entry name" value="Carb_sulfotrans_8-10"/>
</dbReference>
<evidence type="ECO:0000256" key="7">
    <source>
        <dbReference type="ARBA" id="ARBA00023136"/>
    </source>
</evidence>
<reference evidence="10" key="2">
    <citation type="submission" date="2021-01" db="UniProtKB">
        <authorList>
            <consortium name="EnsemblMetazoa"/>
        </authorList>
    </citation>
    <scope>IDENTIFICATION</scope>
</reference>
<evidence type="ECO:0000256" key="8">
    <source>
        <dbReference type="ARBA" id="ARBA00023180"/>
    </source>
</evidence>
<evidence type="ECO:0000256" key="3">
    <source>
        <dbReference type="ARBA" id="ARBA00022679"/>
    </source>
</evidence>
<evidence type="ECO:0000256" key="1">
    <source>
        <dbReference type="ARBA" id="ARBA00004323"/>
    </source>
</evidence>
<dbReference type="GO" id="GO:0008146">
    <property type="term" value="F:sulfotransferase activity"/>
    <property type="evidence" value="ECO:0000318"/>
    <property type="project" value="GO_Central"/>
</dbReference>
<dbReference type="EC" id="2.8.2.-" evidence="9"/>
<keyword evidence="7" id="KW-0472">Membrane</keyword>
<keyword evidence="8 9" id="KW-0325">Glycoprotein</keyword>
<dbReference type="InterPro" id="IPR005331">
    <property type="entry name" value="Sulfotransferase"/>
</dbReference>
<dbReference type="Proteomes" id="UP000007110">
    <property type="component" value="Unassembled WGS sequence"/>
</dbReference>
<comment type="subcellular location">
    <subcellularLocation>
        <location evidence="1 9">Golgi apparatus membrane</location>
        <topology evidence="1 9">Single-pass type II membrane protein</topology>
    </subcellularLocation>
</comment>
<reference evidence="11" key="1">
    <citation type="submission" date="2015-02" db="EMBL/GenBank/DDBJ databases">
        <title>Genome sequencing for Strongylocentrotus purpuratus.</title>
        <authorList>
            <person name="Murali S."/>
            <person name="Liu Y."/>
            <person name="Vee V."/>
            <person name="English A."/>
            <person name="Wang M."/>
            <person name="Skinner E."/>
            <person name="Han Y."/>
            <person name="Muzny D.M."/>
            <person name="Worley K.C."/>
            <person name="Gibbs R.A."/>
        </authorList>
    </citation>
    <scope>NUCLEOTIDE SEQUENCE</scope>
</reference>
<sequence>MAPVSRHHNLITILAVITCSATISLLLSIELSNRNVSVTSMTKCVCHESNWRTEFLEEARLRREDEGGLVTVKQEETPPWMHIKRGDLEYPKYTESLAAIQPRRKQHLSNMCHKALPMNHPHHIHNETLKHLYVNDKYKFVYCSVPKAGCTNWKRILMAIENSSLDVTRISRDEAHHSNLKTLIEYPESERKHILSHYTKFLFTRDPFVRLLSAYKDKFMGIRNLDCERHSYYFKNIAADIMSRYRKSVSRETIQAGEGVRWTEFIRFIINTEDPMQLNEHWQSTNSLCAPCSISYDYIGKLETVHEDSTRLLRRFQIRDERIYYPKSTVPTRRDSAEFYDAFGTITINELRELWRIYEVDFHLFNYTQPQFLSSSIERK</sequence>
<proteinExistence type="inferred from homology"/>
<protein>
    <recommendedName>
        <fullName evidence="9">Carbohydrate sulfotransferase</fullName>
        <ecNumber evidence="9">2.8.2.-</ecNumber>
    </recommendedName>
</protein>
<dbReference type="RefSeq" id="XP_030852701.1">
    <property type="nucleotide sequence ID" value="XM_030996841.1"/>
</dbReference>
<dbReference type="PANTHER" id="PTHR12137">
    <property type="entry name" value="CARBOHYDRATE SULFOTRANSFERASE"/>
    <property type="match status" value="1"/>
</dbReference>
<dbReference type="KEGG" id="spu:752230"/>
<evidence type="ECO:0000313" key="11">
    <source>
        <dbReference type="Proteomes" id="UP000007110"/>
    </source>
</evidence>
<dbReference type="RefSeq" id="XP_001177568.1">
    <property type="nucleotide sequence ID" value="XM_001177568.4"/>
</dbReference>
<dbReference type="InParanoid" id="A0A7M7FZU9"/>
<dbReference type="GO" id="GO:0016051">
    <property type="term" value="P:carbohydrate biosynthetic process"/>
    <property type="evidence" value="ECO:0007669"/>
    <property type="project" value="InterPro"/>
</dbReference>
<organism evidence="10 11">
    <name type="scientific">Strongylocentrotus purpuratus</name>
    <name type="common">Purple sea urchin</name>
    <dbReference type="NCBI Taxonomy" id="7668"/>
    <lineage>
        <taxon>Eukaryota</taxon>
        <taxon>Metazoa</taxon>
        <taxon>Echinodermata</taxon>
        <taxon>Eleutherozoa</taxon>
        <taxon>Echinozoa</taxon>
        <taxon>Echinoidea</taxon>
        <taxon>Euechinoidea</taxon>
        <taxon>Echinacea</taxon>
        <taxon>Camarodonta</taxon>
        <taxon>Echinidea</taxon>
        <taxon>Strongylocentrotidae</taxon>
        <taxon>Strongylocentrotus</taxon>
    </lineage>
</organism>
<dbReference type="PANTHER" id="PTHR12137:SF54">
    <property type="entry name" value="CARBOHYDRATE SULFOTRANSFERASE"/>
    <property type="match status" value="1"/>
</dbReference>
<keyword evidence="3 9" id="KW-0808">Transferase</keyword>
<dbReference type="GeneID" id="752230"/>
<evidence type="ECO:0000256" key="4">
    <source>
        <dbReference type="ARBA" id="ARBA00022692"/>
    </source>
</evidence>
<keyword evidence="4" id="KW-0812">Transmembrane</keyword>
<dbReference type="OrthoDB" id="2019940at2759"/>
<evidence type="ECO:0000256" key="2">
    <source>
        <dbReference type="ARBA" id="ARBA00006339"/>
    </source>
</evidence>
<dbReference type="AlphaFoldDB" id="A0A7M7FZU9"/>
<evidence type="ECO:0000256" key="6">
    <source>
        <dbReference type="ARBA" id="ARBA00023034"/>
    </source>
</evidence>
<evidence type="ECO:0000256" key="9">
    <source>
        <dbReference type="RuleBase" id="RU364020"/>
    </source>
</evidence>
<dbReference type="EnsemblMetazoa" id="XM_001177568">
    <property type="protein sequence ID" value="XP_001177568"/>
    <property type="gene ID" value="LOC752230"/>
</dbReference>
<dbReference type="KEGG" id="spu:115928845"/>
<name>A0A7M7FZU9_STRPU</name>
<evidence type="ECO:0000256" key="5">
    <source>
        <dbReference type="ARBA" id="ARBA00022989"/>
    </source>
</evidence>
<evidence type="ECO:0000313" key="10">
    <source>
        <dbReference type="EnsemblMetazoa" id="XP_001177568"/>
    </source>
</evidence>